<comment type="caution">
    <text evidence="1">The sequence shown here is derived from an EMBL/GenBank/DDBJ whole genome shotgun (WGS) entry which is preliminary data.</text>
</comment>
<sequence>MGITLLEDIILHGGPEGYDSRVYQSVHVLAGSPCVFNNHQLGSAIITDCPQTMAPGIGSVWRSEITAGSALSPKHQRIL</sequence>
<evidence type="ECO:0000313" key="2">
    <source>
        <dbReference type="Proteomes" id="UP000770717"/>
    </source>
</evidence>
<dbReference type="EMBL" id="WNTK01000006">
    <property type="protein sequence ID" value="KAG9481679.1"/>
    <property type="molecule type" value="Genomic_DNA"/>
</dbReference>
<reference evidence="1" key="1">
    <citation type="thesis" date="2020" institute="ProQuest LLC" country="789 East Eisenhower Parkway, Ann Arbor, MI, USA">
        <title>Comparative Genomics and Chromosome Evolution.</title>
        <authorList>
            <person name="Mudd A.B."/>
        </authorList>
    </citation>
    <scope>NUCLEOTIDE SEQUENCE</scope>
    <source>
        <strain evidence="1">HN-11 Male</strain>
        <tissue evidence="1">Kidney and liver</tissue>
    </source>
</reference>
<protein>
    <submittedName>
        <fullName evidence="1">Uncharacterized protein</fullName>
    </submittedName>
</protein>
<proteinExistence type="predicted"/>
<evidence type="ECO:0000313" key="1">
    <source>
        <dbReference type="EMBL" id="KAG9481679.1"/>
    </source>
</evidence>
<dbReference type="Proteomes" id="UP000770717">
    <property type="component" value="Unassembled WGS sequence"/>
</dbReference>
<keyword evidence="2" id="KW-1185">Reference proteome</keyword>
<name>A0A8J6F7V3_ELECQ</name>
<accession>A0A8J6F7V3</accession>
<gene>
    <name evidence="1" type="ORF">GDO78_010751</name>
</gene>
<organism evidence="1 2">
    <name type="scientific">Eleutherodactylus coqui</name>
    <name type="common">Puerto Rican coqui</name>
    <dbReference type="NCBI Taxonomy" id="57060"/>
    <lineage>
        <taxon>Eukaryota</taxon>
        <taxon>Metazoa</taxon>
        <taxon>Chordata</taxon>
        <taxon>Craniata</taxon>
        <taxon>Vertebrata</taxon>
        <taxon>Euteleostomi</taxon>
        <taxon>Amphibia</taxon>
        <taxon>Batrachia</taxon>
        <taxon>Anura</taxon>
        <taxon>Neobatrachia</taxon>
        <taxon>Hyloidea</taxon>
        <taxon>Eleutherodactylidae</taxon>
        <taxon>Eleutherodactylinae</taxon>
        <taxon>Eleutherodactylus</taxon>
        <taxon>Eleutherodactylus</taxon>
    </lineage>
</organism>
<dbReference type="AlphaFoldDB" id="A0A8J6F7V3"/>
<dbReference type="OrthoDB" id="10172451at2759"/>